<comment type="similarity">
    <text evidence="7">Belongs to the drug/metabolite transporter (DMT) superfamily. Small multidrug resistance (SMR) (TC 2.A.7.1) family.</text>
</comment>
<reference evidence="10" key="1">
    <citation type="submission" date="2017-07" db="EMBL/GenBank/DDBJ databases">
        <title>Comparative genome mining reveals phylogenetic distribution patterns of secondary metabolites in Amycolatopsis.</title>
        <authorList>
            <person name="Adamek M."/>
            <person name="Alanjary M."/>
            <person name="Sales-Ortells H."/>
            <person name="Goodfellow M."/>
            <person name="Bull A.T."/>
            <person name="Kalinowski J."/>
            <person name="Ziemert N."/>
        </authorList>
    </citation>
    <scope>NUCLEOTIDE SEQUENCE [LARGE SCALE GENOMIC DNA]</scope>
    <source>
        <strain evidence="10">H5</strain>
    </source>
</reference>
<keyword evidence="6 8" id="KW-0472">Membrane</keyword>
<dbReference type="PANTHER" id="PTHR30561">
    <property type="entry name" value="SMR FAMILY PROTON-DEPENDENT DRUG EFFLUX TRANSPORTER SUGE"/>
    <property type="match status" value="1"/>
</dbReference>
<evidence type="ECO:0000256" key="4">
    <source>
        <dbReference type="ARBA" id="ARBA00022692"/>
    </source>
</evidence>
<organism evidence="9 10">
    <name type="scientific">Amycolatopsis vastitatis</name>
    <dbReference type="NCBI Taxonomy" id="1905142"/>
    <lineage>
        <taxon>Bacteria</taxon>
        <taxon>Bacillati</taxon>
        <taxon>Actinomycetota</taxon>
        <taxon>Actinomycetes</taxon>
        <taxon>Pseudonocardiales</taxon>
        <taxon>Pseudonocardiaceae</taxon>
        <taxon>Amycolatopsis</taxon>
    </lineage>
</organism>
<dbReference type="InterPro" id="IPR000390">
    <property type="entry name" value="Small_drug/metabolite_transptr"/>
</dbReference>
<dbReference type="Pfam" id="PF00893">
    <property type="entry name" value="Multi_Drug_Res"/>
    <property type="match status" value="1"/>
</dbReference>
<evidence type="ECO:0000256" key="8">
    <source>
        <dbReference type="SAM" id="Phobius"/>
    </source>
</evidence>
<feature type="transmembrane region" description="Helical" evidence="8">
    <location>
        <begin position="58"/>
        <end position="79"/>
    </location>
</feature>
<dbReference type="RefSeq" id="WP_093949148.1">
    <property type="nucleotide sequence ID" value="NZ_NMUL01000020.1"/>
</dbReference>
<comment type="caution">
    <text evidence="9">The sequence shown here is derived from an EMBL/GenBank/DDBJ whole genome shotgun (WGS) entry which is preliminary data.</text>
</comment>
<sequence length="108" mass="10980">MTWVLLAGAILAEVAATLSLRASEGLKKKRWIAPIAVCYVGAFGLLTVALAQGMPVGIAYGVWAACGVALTAIGARVFFKDALTKRMAAGVGLIAAGVLIIELGATAH</sequence>
<dbReference type="Proteomes" id="UP000215199">
    <property type="component" value="Unassembled WGS sequence"/>
</dbReference>
<dbReference type="EMBL" id="NMUL01000020">
    <property type="protein sequence ID" value="OXM66219.1"/>
    <property type="molecule type" value="Genomic_DNA"/>
</dbReference>
<evidence type="ECO:0000256" key="1">
    <source>
        <dbReference type="ARBA" id="ARBA00004651"/>
    </source>
</evidence>
<keyword evidence="4 7" id="KW-0812">Transmembrane</keyword>
<evidence type="ECO:0000256" key="7">
    <source>
        <dbReference type="RuleBase" id="RU003942"/>
    </source>
</evidence>
<dbReference type="AlphaFoldDB" id="A0A229T640"/>
<dbReference type="OrthoDB" id="3175079at2"/>
<comment type="subcellular location">
    <subcellularLocation>
        <location evidence="1 7">Cell membrane</location>
        <topology evidence="1 7">Multi-pass membrane protein</topology>
    </subcellularLocation>
</comment>
<evidence type="ECO:0000256" key="6">
    <source>
        <dbReference type="ARBA" id="ARBA00023136"/>
    </source>
</evidence>
<dbReference type="GO" id="GO:0005886">
    <property type="term" value="C:plasma membrane"/>
    <property type="evidence" value="ECO:0007669"/>
    <property type="project" value="UniProtKB-SubCell"/>
</dbReference>
<dbReference type="PANTHER" id="PTHR30561:SF1">
    <property type="entry name" value="MULTIDRUG TRANSPORTER EMRE"/>
    <property type="match status" value="1"/>
</dbReference>
<dbReference type="GO" id="GO:0022857">
    <property type="term" value="F:transmembrane transporter activity"/>
    <property type="evidence" value="ECO:0007669"/>
    <property type="project" value="InterPro"/>
</dbReference>
<protein>
    <submittedName>
        <fullName evidence="9">QacE family quaternary ammonium compound efflux SMR transporter</fullName>
    </submittedName>
</protein>
<dbReference type="SUPFAM" id="SSF103481">
    <property type="entry name" value="Multidrug resistance efflux transporter EmrE"/>
    <property type="match status" value="1"/>
</dbReference>
<name>A0A229T640_9PSEU</name>
<dbReference type="InterPro" id="IPR045324">
    <property type="entry name" value="Small_multidrug_res"/>
</dbReference>
<gene>
    <name evidence="9" type="ORF">CF165_20500</name>
</gene>
<accession>A0A229T640</accession>
<keyword evidence="3" id="KW-1003">Cell membrane</keyword>
<evidence type="ECO:0000256" key="2">
    <source>
        <dbReference type="ARBA" id="ARBA00022448"/>
    </source>
</evidence>
<feature type="transmembrane region" description="Helical" evidence="8">
    <location>
        <begin position="31"/>
        <end position="51"/>
    </location>
</feature>
<dbReference type="InterPro" id="IPR037185">
    <property type="entry name" value="EmrE-like"/>
</dbReference>
<evidence type="ECO:0000256" key="3">
    <source>
        <dbReference type="ARBA" id="ARBA00022475"/>
    </source>
</evidence>
<proteinExistence type="inferred from homology"/>
<evidence type="ECO:0000256" key="5">
    <source>
        <dbReference type="ARBA" id="ARBA00022989"/>
    </source>
</evidence>
<keyword evidence="5 8" id="KW-1133">Transmembrane helix</keyword>
<evidence type="ECO:0000313" key="9">
    <source>
        <dbReference type="EMBL" id="OXM66219.1"/>
    </source>
</evidence>
<evidence type="ECO:0000313" key="10">
    <source>
        <dbReference type="Proteomes" id="UP000215199"/>
    </source>
</evidence>
<keyword evidence="2" id="KW-0813">Transport</keyword>
<feature type="transmembrane region" description="Helical" evidence="8">
    <location>
        <begin position="85"/>
        <end position="105"/>
    </location>
</feature>
<keyword evidence="10" id="KW-1185">Reference proteome</keyword>
<dbReference type="Gene3D" id="1.10.3730.20">
    <property type="match status" value="1"/>
</dbReference>